<organism evidence="7 8">
    <name type="scientific">Planococcus shixiaomingii</name>
    <dbReference type="NCBI Taxonomy" id="3058393"/>
    <lineage>
        <taxon>Bacteria</taxon>
        <taxon>Bacillati</taxon>
        <taxon>Bacillota</taxon>
        <taxon>Bacilli</taxon>
        <taxon>Bacillales</taxon>
        <taxon>Caryophanaceae</taxon>
        <taxon>Planococcus</taxon>
    </lineage>
</organism>
<keyword evidence="5" id="KW-0378">Hydrolase</keyword>
<comment type="caution">
    <text evidence="7">The sequence shown here is derived from an EMBL/GenBank/DDBJ whole genome shotgun (WGS) entry which is preliminary data.</text>
</comment>
<dbReference type="InterPro" id="IPR023367">
    <property type="entry name" value="Peptidase_M42_dom2"/>
</dbReference>
<dbReference type="RefSeq" id="WP_300986591.1">
    <property type="nucleotide sequence ID" value="NZ_CP129236.1"/>
</dbReference>
<proteinExistence type="inferred from homology"/>
<dbReference type="SUPFAM" id="SSF101821">
    <property type="entry name" value="Aminopeptidase/glucanase lid domain"/>
    <property type="match status" value="1"/>
</dbReference>
<protein>
    <submittedName>
        <fullName evidence="7">M42 family metallopeptidase</fullName>
    </submittedName>
</protein>
<gene>
    <name evidence="7" type="ORF">QWY14_12125</name>
</gene>
<dbReference type="Gene3D" id="2.40.30.40">
    <property type="entry name" value="Peptidase M42, domain 2"/>
    <property type="match status" value="1"/>
</dbReference>
<comment type="similarity">
    <text evidence="1 6">Belongs to the peptidase M42 family.</text>
</comment>
<dbReference type="Pfam" id="PF05343">
    <property type="entry name" value="Peptidase_M42"/>
    <property type="match status" value="1"/>
</dbReference>
<reference evidence="7 8" key="1">
    <citation type="submission" date="2023-06" db="EMBL/GenBank/DDBJ databases">
        <title>Novel species in genus Planococcus.</title>
        <authorList>
            <person name="Ning S."/>
        </authorList>
    </citation>
    <scope>NUCLEOTIDE SEQUENCE [LARGE SCALE GENOMIC DNA]</scope>
    <source>
        <strain evidence="7 8">N028</strain>
    </source>
</reference>
<evidence type="ECO:0000256" key="4">
    <source>
        <dbReference type="ARBA" id="ARBA00022723"/>
    </source>
</evidence>
<keyword evidence="4" id="KW-0479">Metal-binding</keyword>
<evidence type="ECO:0000256" key="3">
    <source>
        <dbReference type="ARBA" id="ARBA00022670"/>
    </source>
</evidence>
<dbReference type="InterPro" id="IPR008007">
    <property type="entry name" value="Peptidase_M42"/>
</dbReference>
<evidence type="ECO:0000313" key="8">
    <source>
        <dbReference type="Proteomes" id="UP001172055"/>
    </source>
</evidence>
<keyword evidence="3" id="KW-0645">Protease</keyword>
<dbReference type="PANTHER" id="PTHR32481:SF0">
    <property type="entry name" value="AMINOPEPTIDASE YPDE-RELATED"/>
    <property type="match status" value="1"/>
</dbReference>
<evidence type="ECO:0000256" key="6">
    <source>
        <dbReference type="PIRNR" id="PIRNR001123"/>
    </source>
</evidence>
<dbReference type="Proteomes" id="UP001172055">
    <property type="component" value="Unassembled WGS sequence"/>
</dbReference>
<dbReference type="EMBL" id="JAUJWV010000001">
    <property type="protein sequence ID" value="MDN7242553.1"/>
    <property type="molecule type" value="Genomic_DNA"/>
</dbReference>
<keyword evidence="2" id="KW-0031">Aminopeptidase</keyword>
<accession>A0ABT8N3T2</accession>
<dbReference type="InterPro" id="IPR051464">
    <property type="entry name" value="Peptidase_M42_aminopept"/>
</dbReference>
<evidence type="ECO:0000256" key="2">
    <source>
        <dbReference type="ARBA" id="ARBA00022438"/>
    </source>
</evidence>
<evidence type="ECO:0000256" key="1">
    <source>
        <dbReference type="ARBA" id="ARBA00006272"/>
    </source>
</evidence>
<name>A0ABT8N3T2_9BACL</name>
<evidence type="ECO:0000256" key="5">
    <source>
        <dbReference type="ARBA" id="ARBA00022801"/>
    </source>
</evidence>
<dbReference type="SUPFAM" id="SSF53187">
    <property type="entry name" value="Zn-dependent exopeptidases"/>
    <property type="match status" value="1"/>
</dbReference>
<dbReference type="Gene3D" id="3.40.630.10">
    <property type="entry name" value="Zn peptidases"/>
    <property type="match status" value="1"/>
</dbReference>
<keyword evidence="8" id="KW-1185">Reference proteome</keyword>
<dbReference type="PANTHER" id="PTHR32481">
    <property type="entry name" value="AMINOPEPTIDASE"/>
    <property type="match status" value="1"/>
</dbReference>
<sequence>MDKKELAFLKEITDIQGTSGNEDAVRSYLKEKFSAVADKIETDGMGSLMATLGTEGPKILAAGHMDEVGFMVRTITKDGYIKFARCGFYFVTGVLSQHFTILTDTSAVPAVCSLGPMQFDEKYPDIDNLVMDVGCTSDQEVKELGIQIGDFIVPEGNFKTMGKDQKYLVNKAWDNRIGCAASLRVMENLKREGHGNIFIGGGSTQEEVGCRGAVTLGKMSQAEIGFSLDVGTADDIHGMPKEGISLGKGPELCVMDSSTISNRKLLKFVVKVADECDIPYQVSIMKRGGTDASKFQTANYGMPVLLVNVPSRYAHTPTSMIHYDDYIHTVKLMTEVIKRLDRKTVDEIKTF</sequence>
<evidence type="ECO:0000313" key="7">
    <source>
        <dbReference type="EMBL" id="MDN7242553.1"/>
    </source>
</evidence>
<dbReference type="PIRSF" id="PIRSF001123">
    <property type="entry name" value="PepA_GA"/>
    <property type="match status" value="1"/>
</dbReference>